<keyword evidence="1" id="KW-0472">Membrane</keyword>
<name>A0A2P2PN79_RHIMU</name>
<evidence type="ECO:0000256" key="1">
    <source>
        <dbReference type="SAM" id="Phobius"/>
    </source>
</evidence>
<evidence type="ECO:0000313" key="2">
    <source>
        <dbReference type="EMBL" id="MBX56111.1"/>
    </source>
</evidence>
<sequence>MWCPGRLFLPGLCNATAPAKLFLSFVVCTARLLCCLMSSLWLVRSRRLRFLRIRLGCT</sequence>
<accession>A0A2P2PN79</accession>
<dbReference type="AlphaFoldDB" id="A0A2P2PN79"/>
<protein>
    <submittedName>
        <fullName evidence="2">Uncharacterized protein</fullName>
    </submittedName>
</protein>
<dbReference type="EMBL" id="GGEC01075627">
    <property type="protein sequence ID" value="MBX56111.1"/>
    <property type="molecule type" value="Transcribed_RNA"/>
</dbReference>
<reference evidence="2" key="1">
    <citation type="submission" date="2018-02" db="EMBL/GenBank/DDBJ databases">
        <title>Rhizophora mucronata_Transcriptome.</title>
        <authorList>
            <person name="Meera S.P."/>
            <person name="Sreeshan A."/>
            <person name="Augustine A."/>
        </authorList>
    </citation>
    <scope>NUCLEOTIDE SEQUENCE</scope>
    <source>
        <tissue evidence="2">Leaf</tissue>
    </source>
</reference>
<organism evidence="2">
    <name type="scientific">Rhizophora mucronata</name>
    <name type="common">Asiatic mangrove</name>
    <dbReference type="NCBI Taxonomy" id="61149"/>
    <lineage>
        <taxon>Eukaryota</taxon>
        <taxon>Viridiplantae</taxon>
        <taxon>Streptophyta</taxon>
        <taxon>Embryophyta</taxon>
        <taxon>Tracheophyta</taxon>
        <taxon>Spermatophyta</taxon>
        <taxon>Magnoliopsida</taxon>
        <taxon>eudicotyledons</taxon>
        <taxon>Gunneridae</taxon>
        <taxon>Pentapetalae</taxon>
        <taxon>rosids</taxon>
        <taxon>fabids</taxon>
        <taxon>Malpighiales</taxon>
        <taxon>Rhizophoraceae</taxon>
        <taxon>Rhizophora</taxon>
    </lineage>
</organism>
<keyword evidence="1" id="KW-1133">Transmembrane helix</keyword>
<feature type="transmembrane region" description="Helical" evidence="1">
    <location>
        <begin position="20"/>
        <end position="43"/>
    </location>
</feature>
<keyword evidence="1" id="KW-0812">Transmembrane</keyword>
<proteinExistence type="predicted"/>